<dbReference type="InterPro" id="IPR014862">
    <property type="entry name" value="TrwC"/>
</dbReference>
<dbReference type="Pfam" id="PF13604">
    <property type="entry name" value="AAA_30"/>
    <property type="match status" value="1"/>
</dbReference>
<reference evidence="3 4" key="1">
    <citation type="submission" date="2016-10" db="EMBL/GenBank/DDBJ databases">
        <authorList>
            <person name="de Groot N.N."/>
        </authorList>
    </citation>
    <scope>NUCLEOTIDE SEQUENCE [LARGE SCALE GENOMIC DNA]</scope>
    <source>
        <strain evidence="3 4">DSM 15345</strain>
    </source>
</reference>
<gene>
    <name evidence="3" type="ORF">SAMN05444370_11581</name>
</gene>
<dbReference type="NCBIfam" id="TIGR02686">
    <property type="entry name" value="relax_trwC"/>
    <property type="match status" value="1"/>
</dbReference>
<evidence type="ECO:0000313" key="3">
    <source>
        <dbReference type="EMBL" id="SEA87981.1"/>
    </source>
</evidence>
<evidence type="ECO:0000256" key="1">
    <source>
        <dbReference type="SAM" id="MobiDB-lite"/>
    </source>
</evidence>
<dbReference type="AlphaFoldDB" id="A0A1H4ESH0"/>
<feature type="domain" description="TrwC relaxase" evidence="2">
    <location>
        <begin position="10"/>
        <end position="281"/>
    </location>
</feature>
<feature type="compositionally biased region" description="Polar residues" evidence="1">
    <location>
        <begin position="1026"/>
        <end position="1036"/>
    </location>
</feature>
<dbReference type="NCBIfam" id="NF041492">
    <property type="entry name" value="MobF"/>
    <property type="match status" value="1"/>
</dbReference>
<proteinExistence type="predicted"/>
<dbReference type="Gene3D" id="2.30.30.940">
    <property type="match status" value="1"/>
</dbReference>
<dbReference type="Gene3D" id="3.40.50.300">
    <property type="entry name" value="P-loop containing nucleotide triphosphate hydrolases"/>
    <property type="match status" value="1"/>
</dbReference>
<dbReference type="PANTHER" id="PTHR43788">
    <property type="entry name" value="DNA2/NAM7 HELICASE FAMILY MEMBER"/>
    <property type="match status" value="1"/>
</dbReference>
<dbReference type="OrthoDB" id="98563at2"/>
<dbReference type="Proteomes" id="UP000198703">
    <property type="component" value="Unassembled WGS sequence"/>
</dbReference>
<dbReference type="SUPFAM" id="SSF55464">
    <property type="entry name" value="Origin of replication-binding domain, RBD-like"/>
    <property type="match status" value="1"/>
</dbReference>
<keyword evidence="4" id="KW-1185">Reference proteome</keyword>
<dbReference type="STRING" id="89524.SAMN05444370_11581"/>
<dbReference type="Pfam" id="PF08751">
    <property type="entry name" value="TrwC"/>
    <property type="match status" value="1"/>
</dbReference>
<feature type="region of interest" description="Disordered" evidence="1">
    <location>
        <begin position="967"/>
        <end position="1036"/>
    </location>
</feature>
<sequence>MLSIGAVASAGAASAYFSKDDYYTRDADGPSAWAGAGAEALGLAGPVQRADFAAVLDGKLPGQAERLGFEAKGVWKHRAGWDLTFSAPKSVSVMAQVAGDLRLATAHDQAVRATLAAVEREHAGTRIKEAGVHRHETTGNLVIALFRHELNRNRDPQLHTHAVVANATETARGWRSLDDKRLYDAKMEIGLRYRQELALRVQQLGYNIDIKPNGTFEIRGVSRETMAAFSTRRTEIEAKLEALGIEPGEASAKESAAATLSTRRSKGAVDHDAVYEGWRIRITPAALGAIEGLHAEARGRTAAFSALLTIEARTQDATDILRVAIDALSEREAAFSTERLLAVAGKIAIGRATDEDLKTALQAAVARGDALGRQVVEADRQTRVDQEKAGVTTEKLRAMERAMIAAEAAGRGSVTRLASPGIAAHVVDIAEKRSARHGHAWTDDQRAATATLLTSRNAVVAVQGLAGTAKTSTVLASFADYAERSGYNVRALAPTASAAETLGEALRLTGKTVDRHLQEARAAAKNAPQTQVGGARKIWIVDEASMLSTAKLRALIETAEREKARLVLVGDVRQLGSVEAGAGFRQLQEAGMQTAVLERIVRQTNDALRLSVEQAAAGRAAISMRYFDPAKDNLIVADTADERRTALADRWLALSPQDRSNTILIDPSREGRAKITDAVRKGLIAEGALGLSALTAARLETKGLTVAEKRFVFSYEVGDQVRFARGYRLSGVSVAAGAYLTVVGTRQGDGVVELRTPGGAVVDWKPAEKGAAKAEIFSRETAELRAGDAVVWTRNDPSLGLRNGQTGRVSVVDIGARQAIIAFSGGGEKTIDVDDLRRGHWRHGYAQTAYAAQGRTAERVLIHAESARINLVNASSFYVALSRAKDSGVLATDDPDKLRAGLEGRAGAKMTALETEETRRVAAETDARGLSTQARLGEAVSEAVRALRQRVYTPRRTLPSPADLFRRDPAIARDAGAHRGDTHRVGDPEKERDKDRETKRARAPETMQELAEHVERRRLENERANKIQTPSRGFER</sequence>
<accession>A0A1H4ESH0</accession>
<organism evidence="3 4">
    <name type="scientific">Rubrimonas cliftonensis</name>
    <dbReference type="NCBI Taxonomy" id="89524"/>
    <lineage>
        <taxon>Bacteria</taxon>
        <taxon>Pseudomonadati</taxon>
        <taxon>Pseudomonadota</taxon>
        <taxon>Alphaproteobacteria</taxon>
        <taxon>Rhodobacterales</taxon>
        <taxon>Paracoccaceae</taxon>
        <taxon>Rubrimonas</taxon>
    </lineage>
</organism>
<protein>
    <submittedName>
        <fullName evidence="3">Conjugative relaxase domain-containing protein, TrwC/TraI family</fullName>
    </submittedName>
</protein>
<name>A0A1H4ESH0_9RHOB</name>
<dbReference type="InterPro" id="IPR050534">
    <property type="entry name" value="Coronavir_polyprotein_1ab"/>
</dbReference>
<feature type="compositionally biased region" description="Basic and acidic residues" evidence="1">
    <location>
        <begin position="967"/>
        <end position="1003"/>
    </location>
</feature>
<feature type="compositionally biased region" description="Basic and acidic residues" evidence="1">
    <location>
        <begin position="1010"/>
        <end position="1025"/>
    </location>
</feature>
<dbReference type="RefSeq" id="WP_093255471.1">
    <property type="nucleotide sequence ID" value="NZ_FNQM01000015.1"/>
</dbReference>
<dbReference type="EMBL" id="FNQM01000015">
    <property type="protein sequence ID" value="SEA87981.1"/>
    <property type="molecule type" value="Genomic_DNA"/>
</dbReference>
<evidence type="ECO:0000259" key="2">
    <source>
        <dbReference type="Pfam" id="PF08751"/>
    </source>
</evidence>
<dbReference type="CDD" id="cd17933">
    <property type="entry name" value="DEXSc_RecD-like"/>
    <property type="match status" value="1"/>
</dbReference>
<dbReference type="InterPro" id="IPR027417">
    <property type="entry name" value="P-loop_NTPase"/>
</dbReference>
<dbReference type="InterPro" id="IPR014059">
    <property type="entry name" value="TraI/TrwC_relax"/>
</dbReference>
<evidence type="ECO:0000313" key="4">
    <source>
        <dbReference type="Proteomes" id="UP000198703"/>
    </source>
</evidence>
<dbReference type="SUPFAM" id="SSF52540">
    <property type="entry name" value="P-loop containing nucleoside triphosphate hydrolases"/>
    <property type="match status" value="2"/>
</dbReference>